<feature type="region of interest" description="Disordered" evidence="1">
    <location>
        <begin position="1"/>
        <end position="64"/>
    </location>
</feature>
<protein>
    <submittedName>
        <fullName evidence="2">Uncharacterized protein</fullName>
    </submittedName>
</protein>
<dbReference type="AlphaFoldDB" id="A0A9J5YA05"/>
<keyword evidence="3" id="KW-1185">Reference proteome</keyword>
<comment type="caution">
    <text evidence="2">The sequence shown here is derived from an EMBL/GenBank/DDBJ whole genome shotgun (WGS) entry which is preliminary data.</text>
</comment>
<name>A0A9J5YA05_SOLCO</name>
<evidence type="ECO:0000256" key="1">
    <source>
        <dbReference type="SAM" id="MobiDB-lite"/>
    </source>
</evidence>
<proteinExistence type="predicted"/>
<organism evidence="2 3">
    <name type="scientific">Solanum commersonii</name>
    <name type="common">Commerson's wild potato</name>
    <name type="synonym">Commerson's nightshade</name>
    <dbReference type="NCBI Taxonomy" id="4109"/>
    <lineage>
        <taxon>Eukaryota</taxon>
        <taxon>Viridiplantae</taxon>
        <taxon>Streptophyta</taxon>
        <taxon>Embryophyta</taxon>
        <taxon>Tracheophyta</taxon>
        <taxon>Spermatophyta</taxon>
        <taxon>Magnoliopsida</taxon>
        <taxon>eudicotyledons</taxon>
        <taxon>Gunneridae</taxon>
        <taxon>Pentapetalae</taxon>
        <taxon>asterids</taxon>
        <taxon>lamiids</taxon>
        <taxon>Solanales</taxon>
        <taxon>Solanaceae</taxon>
        <taxon>Solanoideae</taxon>
        <taxon>Solaneae</taxon>
        <taxon>Solanum</taxon>
    </lineage>
</organism>
<dbReference type="EMBL" id="JACXVP010000007">
    <property type="protein sequence ID" value="KAG5596132.1"/>
    <property type="molecule type" value="Genomic_DNA"/>
</dbReference>
<dbReference type="Proteomes" id="UP000824120">
    <property type="component" value="Chromosome 7"/>
</dbReference>
<accession>A0A9J5YA05</accession>
<sequence>MANKGDFNATSITNVRLDSGKKLRKGKKYHKSSEEMLLDPTPSETLISHPPSTTEENDDKHGDEVIDVTTREEWGVRIEMARQTVEILG</sequence>
<evidence type="ECO:0000313" key="3">
    <source>
        <dbReference type="Proteomes" id="UP000824120"/>
    </source>
</evidence>
<feature type="compositionally biased region" description="Polar residues" evidence="1">
    <location>
        <begin position="42"/>
        <end position="54"/>
    </location>
</feature>
<evidence type="ECO:0000313" key="2">
    <source>
        <dbReference type="EMBL" id="KAG5596132.1"/>
    </source>
</evidence>
<gene>
    <name evidence="2" type="ORF">H5410_037364</name>
</gene>
<reference evidence="2 3" key="1">
    <citation type="submission" date="2020-09" db="EMBL/GenBank/DDBJ databases">
        <title>De no assembly of potato wild relative species, Solanum commersonii.</title>
        <authorList>
            <person name="Cho K."/>
        </authorList>
    </citation>
    <scope>NUCLEOTIDE SEQUENCE [LARGE SCALE GENOMIC DNA]</scope>
    <source>
        <strain evidence="2">LZ3.2</strain>
        <tissue evidence="2">Leaf</tissue>
    </source>
</reference>